<keyword evidence="11" id="KW-1185">Reference proteome</keyword>
<dbReference type="PROSITE" id="PS00608">
    <property type="entry name" value="GLYCOSYL_HYDROL_F2_2"/>
    <property type="match status" value="1"/>
</dbReference>
<proteinExistence type="inferred from homology"/>
<dbReference type="InterPro" id="IPR006102">
    <property type="entry name" value="Ig-like_GH2"/>
</dbReference>
<feature type="domain" description="Glycoside hydrolase family 2 immunoglobulin-like beta-sandwich" evidence="7">
    <location>
        <begin position="226"/>
        <end position="269"/>
    </location>
</feature>
<evidence type="ECO:0000256" key="3">
    <source>
        <dbReference type="ARBA" id="ARBA00012761"/>
    </source>
</evidence>
<dbReference type="SUPFAM" id="SSF49785">
    <property type="entry name" value="Galactose-binding domain-like"/>
    <property type="match status" value="1"/>
</dbReference>
<dbReference type="GO" id="GO:0005975">
    <property type="term" value="P:carbohydrate metabolic process"/>
    <property type="evidence" value="ECO:0007669"/>
    <property type="project" value="InterPro"/>
</dbReference>
<protein>
    <recommendedName>
        <fullName evidence="4">Beta-glucuronidase</fullName>
        <ecNumber evidence="3">3.2.1.31</ecNumber>
    </recommendedName>
</protein>
<keyword evidence="5" id="KW-0378">Hydrolase</keyword>
<gene>
    <name evidence="10" type="ORF">EVEC_LOCUS11091</name>
</gene>
<evidence type="ECO:0000256" key="4">
    <source>
        <dbReference type="ARBA" id="ARBA00016205"/>
    </source>
</evidence>
<dbReference type="InterPro" id="IPR006103">
    <property type="entry name" value="Glyco_hydro_2_cat"/>
</dbReference>
<dbReference type="InterPro" id="IPR036156">
    <property type="entry name" value="Beta-gal/glucu_dom_sf"/>
</dbReference>
<dbReference type="SUPFAM" id="SSF51445">
    <property type="entry name" value="(Trans)glycosidases"/>
    <property type="match status" value="1"/>
</dbReference>
<comment type="similarity">
    <text evidence="2">Belongs to the glycosyl hydrolase 2 family.</text>
</comment>
<sequence>MEPMNTEGIGFQNKWYSADLTEFKNATVMPVPSAFNDVTASAEVRDHVGWVWYQRSFYGSQRDWNLRQFLRFSSVNYYAKIFLNGKEIGSHIGGHLPFEYEVTNTVVHNTKNLLTVAVNNTLSSSTIPPGTFQYVTRRNEFYNTSDGYIRQMPNFDFFNYAGILRSVYLLKKPSYYIEDVRIQAEKNGMFYYSVISDPPDMDTSFLVIIKDDMEINVFTSTNQSGAGILKDVKPWWPRGMGDPTLYLLEVYLMKDEQVVDVYRLKFGFRTISYSSDQLFINGRAFYCHGFGMHEDFELHGRGYDPVVMTKDLNMLEWMNGNCYRTSHYPYSEERAMEADRRGIAVITETPAVGIAVFTEKNRKLHELMIKEMIARDRNHPSVIMWSLANEPKTDLPAAQPYFESLVNVAKSLDASRPITTVYSTLYDRDKTEPSRPFSEQYQFEVIESCHQVFDILREVHYLAGEMIWNFADFMTGQDITRPLGNHKGVLTRTRQPKMAAYLLRKRYEKLTKEALTASEPAEVYSLWSSSGSLLPLLQVEQQRYRQQ</sequence>
<evidence type="ECO:0000259" key="9">
    <source>
        <dbReference type="Pfam" id="PF02837"/>
    </source>
</evidence>
<reference evidence="12" key="1">
    <citation type="submission" date="2017-02" db="UniProtKB">
        <authorList>
            <consortium name="WormBaseParasite"/>
        </authorList>
    </citation>
    <scope>IDENTIFICATION</scope>
</reference>
<feature type="domain" description="Glycosyl hydrolases family 2 sugar binding" evidence="9">
    <location>
        <begin position="9"/>
        <end position="173"/>
    </location>
</feature>
<dbReference type="STRING" id="51028.A0A0N4VLP5"/>
<evidence type="ECO:0000256" key="1">
    <source>
        <dbReference type="ARBA" id="ARBA00003025"/>
    </source>
</evidence>
<evidence type="ECO:0000313" key="11">
    <source>
        <dbReference type="Proteomes" id="UP000274131"/>
    </source>
</evidence>
<feature type="domain" description="Glycoside hydrolase family 2 catalytic" evidence="8">
    <location>
        <begin position="275"/>
        <end position="422"/>
    </location>
</feature>
<dbReference type="GO" id="GO:0004566">
    <property type="term" value="F:beta-glucuronidase activity"/>
    <property type="evidence" value="ECO:0007669"/>
    <property type="project" value="UniProtKB-EC"/>
</dbReference>
<evidence type="ECO:0000313" key="12">
    <source>
        <dbReference type="WBParaSite" id="EVEC_0001181301-mRNA-1"/>
    </source>
</evidence>
<dbReference type="PANTHER" id="PTHR10066">
    <property type="entry name" value="BETA-GLUCURONIDASE"/>
    <property type="match status" value="1"/>
</dbReference>
<name>A0A0N4VLP5_ENTVE</name>
<dbReference type="Gene3D" id="2.60.120.260">
    <property type="entry name" value="Galactose-binding domain-like"/>
    <property type="match status" value="1"/>
</dbReference>
<dbReference type="Pfam" id="PF00703">
    <property type="entry name" value="Glyco_hydro_2"/>
    <property type="match status" value="1"/>
</dbReference>
<dbReference type="InterPro" id="IPR006104">
    <property type="entry name" value="Glyco_hydro_2_N"/>
</dbReference>
<dbReference type="GO" id="GO:0030246">
    <property type="term" value="F:carbohydrate binding"/>
    <property type="evidence" value="ECO:0007669"/>
    <property type="project" value="TreeGrafter"/>
</dbReference>
<dbReference type="Gene3D" id="2.60.40.10">
    <property type="entry name" value="Immunoglobulins"/>
    <property type="match status" value="1"/>
</dbReference>
<dbReference type="GO" id="GO:0005615">
    <property type="term" value="C:extracellular space"/>
    <property type="evidence" value="ECO:0007669"/>
    <property type="project" value="TreeGrafter"/>
</dbReference>
<evidence type="ECO:0000256" key="2">
    <source>
        <dbReference type="ARBA" id="ARBA00007401"/>
    </source>
</evidence>
<dbReference type="WBParaSite" id="EVEC_0001181301-mRNA-1">
    <property type="protein sequence ID" value="EVEC_0001181301-mRNA-1"/>
    <property type="gene ID" value="EVEC_0001181301"/>
</dbReference>
<dbReference type="InterPro" id="IPR006101">
    <property type="entry name" value="Glyco_hydro_2"/>
</dbReference>
<dbReference type="Proteomes" id="UP000274131">
    <property type="component" value="Unassembled WGS sequence"/>
</dbReference>
<evidence type="ECO:0000313" key="10">
    <source>
        <dbReference type="EMBL" id="VDD96340.1"/>
    </source>
</evidence>
<dbReference type="InterPro" id="IPR017853">
    <property type="entry name" value="GH"/>
</dbReference>
<organism evidence="12">
    <name type="scientific">Enterobius vermicularis</name>
    <name type="common">Human pinworm</name>
    <dbReference type="NCBI Taxonomy" id="51028"/>
    <lineage>
        <taxon>Eukaryota</taxon>
        <taxon>Metazoa</taxon>
        <taxon>Ecdysozoa</taxon>
        <taxon>Nematoda</taxon>
        <taxon>Chromadorea</taxon>
        <taxon>Rhabditida</taxon>
        <taxon>Spirurina</taxon>
        <taxon>Oxyuridomorpha</taxon>
        <taxon>Oxyuroidea</taxon>
        <taxon>Oxyuridae</taxon>
        <taxon>Enterobius</taxon>
    </lineage>
</organism>
<dbReference type="InterPro" id="IPR008979">
    <property type="entry name" value="Galactose-bd-like_sf"/>
</dbReference>
<dbReference type="AlphaFoldDB" id="A0A0N4VLP5"/>
<dbReference type="EMBL" id="UXUI01011566">
    <property type="protein sequence ID" value="VDD96340.1"/>
    <property type="molecule type" value="Genomic_DNA"/>
</dbReference>
<dbReference type="Pfam" id="PF02837">
    <property type="entry name" value="Glyco_hydro_2_N"/>
    <property type="match status" value="1"/>
</dbReference>
<evidence type="ECO:0000256" key="6">
    <source>
        <dbReference type="ARBA" id="ARBA00023295"/>
    </source>
</evidence>
<dbReference type="InterPro" id="IPR013783">
    <property type="entry name" value="Ig-like_fold"/>
</dbReference>
<dbReference type="OrthoDB" id="408532at2759"/>
<reference evidence="10 11" key="2">
    <citation type="submission" date="2018-10" db="EMBL/GenBank/DDBJ databases">
        <authorList>
            <consortium name="Pathogen Informatics"/>
        </authorList>
    </citation>
    <scope>NUCLEOTIDE SEQUENCE [LARGE SCALE GENOMIC DNA]</scope>
</reference>
<dbReference type="Gene3D" id="3.20.20.80">
    <property type="entry name" value="Glycosidases"/>
    <property type="match status" value="2"/>
</dbReference>
<dbReference type="SUPFAM" id="SSF49303">
    <property type="entry name" value="beta-Galactosidase/glucuronidase domain"/>
    <property type="match status" value="1"/>
</dbReference>
<dbReference type="EC" id="3.2.1.31" evidence="3"/>
<dbReference type="GO" id="GO:0019391">
    <property type="term" value="P:glucuronoside catabolic process"/>
    <property type="evidence" value="ECO:0007669"/>
    <property type="project" value="TreeGrafter"/>
</dbReference>
<feature type="domain" description="Glycoside hydrolase family 2 catalytic" evidence="8">
    <location>
        <begin position="434"/>
        <end position="510"/>
    </location>
</feature>
<evidence type="ECO:0000259" key="7">
    <source>
        <dbReference type="Pfam" id="PF00703"/>
    </source>
</evidence>
<dbReference type="InterPro" id="IPR023232">
    <property type="entry name" value="Glyco_hydro_2_AS"/>
</dbReference>
<dbReference type="PANTHER" id="PTHR10066:SF67">
    <property type="entry name" value="BETA-GLUCURONIDASE"/>
    <property type="match status" value="1"/>
</dbReference>
<keyword evidence="6" id="KW-0326">Glycosidase</keyword>
<evidence type="ECO:0000259" key="8">
    <source>
        <dbReference type="Pfam" id="PF02836"/>
    </source>
</evidence>
<comment type="function">
    <text evidence="1">Plays an important role in the degradation of dermatan and keratan sulfates.</text>
</comment>
<accession>A0A0N4VLP5</accession>
<dbReference type="Pfam" id="PF02836">
    <property type="entry name" value="Glyco_hydro_2_C"/>
    <property type="match status" value="2"/>
</dbReference>
<dbReference type="PRINTS" id="PR00132">
    <property type="entry name" value="GLHYDRLASE2"/>
</dbReference>
<evidence type="ECO:0000256" key="5">
    <source>
        <dbReference type="ARBA" id="ARBA00022801"/>
    </source>
</evidence>